<dbReference type="eggNOG" id="KOG0254">
    <property type="taxonomic scope" value="Eukaryota"/>
</dbReference>
<proteinExistence type="inferred from homology"/>
<dbReference type="Gene3D" id="1.20.1250.20">
    <property type="entry name" value="MFS general substrate transporter like domains"/>
    <property type="match status" value="1"/>
</dbReference>
<dbReference type="OMA" id="TIMISYI"/>
<evidence type="ECO:0000256" key="1">
    <source>
        <dbReference type="ARBA" id="ARBA00004141"/>
    </source>
</evidence>
<sequence length="279" mass="31578">MASSPPKEPHLEQLEVGRRAETEPSLRDTLRYYQPAVIWSVLISLTTVMESYDMQIVHSFYAFPHFQREYGVQLKNGEYSIPAKWQLALNCASLLGLMSGTFLNGWASERFGARKVIMISLIALTAFVAITFVSPSVEVLFVGELLYSIPWGFSPLPPRRMRQICPLVRRGYVTAFVNPCWVMGRLISTGVLTGTLNIPSQGPYRLPFALQWIFPLPLFIVAWFCPESPWTNLRRSEISIISWGCQLLPCWAIQNYITYFFSLAGLSPGNLFKITLGIV</sequence>
<feature type="domain" description="Major facilitator superfamily (MFS) profile" evidence="8">
    <location>
        <begin position="39"/>
        <end position="279"/>
    </location>
</feature>
<dbReference type="PANTHER" id="PTHR48022">
    <property type="entry name" value="PLASTIDIC GLUCOSE TRANSPORTER 4"/>
    <property type="match status" value="1"/>
</dbReference>
<dbReference type="AlphaFoldDB" id="Q5AY19"/>
<evidence type="ECO:0000256" key="7">
    <source>
        <dbReference type="SAM" id="Phobius"/>
    </source>
</evidence>
<dbReference type="GeneID" id="2870492"/>
<accession>Q5AY19</accession>
<evidence type="ECO:0000256" key="5">
    <source>
        <dbReference type="ARBA" id="ARBA00023136"/>
    </source>
</evidence>
<dbReference type="InterPro" id="IPR036259">
    <property type="entry name" value="MFS_trans_sf"/>
</dbReference>
<feature type="transmembrane region" description="Helical" evidence="7">
    <location>
        <begin position="208"/>
        <end position="225"/>
    </location>
</feature>
<evidence type="ECO:0000313" key="10">
    <source>
        <dbReference type="Proteomes" id="UP000000560"/>
    </source>
</evidence>
<evidence type="ECO:0000256" key="2">
    <source>
        <dbReference type="ARBA" id="ARBA00010992"/>
    </source>
</evidence>
<dbReference type="GO" id="GO:0005351">
    <property type="term" value="F:carbohydrate:proton symporter activity"/>
    <property type="evidence" value="ECO:0000318"/>
    <property type="project" value="GO_Central"/>
</dbReference>
<reference evidence="10" key="2">
    <citation type="journal article" date="2009" name="Fungal Genet. Biol.">
        <title>The 2008 update of the Aspergillus nidulans genome annotation: a community effort.</title>
        <authorList>
            <person name="Wortman J.R."/>
            <person name="Gilsenan J.M."/>
            <person name="Joardar V."/>
            <person name="Deegan J."/>
            <person name="Clutterbuck J."/>
            <person name="Andersen M.R."/>
            <person name="Archer D."/>
            <person name="Bencina M."/>
            <person name="Braus G."/>
            <person name="Coutinho P."/>
            <person name="von Dohren H."/>
            <person name="Doonan J."/>
            <person name="Driessen A.J."/>
            <person name="Durek P."/>
            <person name="Espeso E."/>
            <person name="Fekete E."/>
            <person name="Flipphi M."/>
            <person name="Estrada C.G."/>
            <person name="Geysens S."/>
            <person name="Goldman G."/>
            <person name="de Groot P.W."/>
            <person name="Hansen K."/>
            <person name="Harris S.D."/>
            <person name="Heinekamp T."/>
            <person name="Helmstaedt K."/>
            <person name="Henrissat B."/>
            <person name="Hofmann G."/>
            <person name="Homan T."/>
            <person name="Horio T."/>
            <person name="Horiuchi H."/>
            <person name="James S."/>
            <person name="Jones M."/>
            <person name="Karaffa L."/>
            <person name="Karanyi Z."/>
            <person name="Kato M."/>
            <person name="Keller N."/>
            <person name="Kelly D.E."/>
            <person name="Kiel J.A."/>
            <person name="Kim J.M."/>
            <person name="van der Klei I.J."/>
            <person name="Klis F.M."/>
            <person name="Kovalchuk A."/>
            <person name="Krasevec N."/>
            <person name="Kubicek C.P."/>
            <person name="Liu B."/>
            <person name="Maccabe A."/>
            <person name="Meyer V."/>
            <person name="Mirabito P."/>
            <person name="Miskei M."/>
            <person name="Mos M."/>
            <person name="Mullins J."/>
            <person name="Nelson D.R."/>
            <person name="Nielsen J."/>
            <person name="Oakley B.R."/>
            <person name="Osmani S.A."/>
            <person name="Pakula T."/>
            <person name="Paszewski A."/>
            <person name="Paulsen I."/>
            <person name="Pilsyk S."/>
            <person name="Pocsi I."/>
            <person name="Punt P.J."/>
            <person name="Ram A.F."/>
            <person name="Ren Q."/>
            <person name="Robellet X."/>
            <person name="Robson G."/>
            <person name="Seiboth B."/>
            <person name="van Solingen P."/>
            <person name="Specht T."/>
            <person name="Sun J."/>
            <person name="Taheri-Talesh N."/>
            <person name="Takeshita N."/>
            <person name="Ussery D."/>
            <person name="vanKuyk P.A."/>
            <person name="Visser H."/>
            <person name="van de Vondervoort P.J."/>
            <person name="de Vries R.P."/>
            <person name="Walton J."/>
            <person name="Xiang X."/>
            <person name="Xiong Y."/>
            <person name="Zeng A.P."/>
            <person name="Brandt B.W."/>
            <person name="Cornell M.J."/>
            <person name="van den Hondel C.A."/>
            <person name="Visser J."/>
            <person name="Oliver S.G."/>
            <person name="Turner G."/>
        </authorList>
    </citation>
    <scope>GENOME REANNOTATION</scope>
    <source>
        <strain evidence="10">FGSC A4 / ATCC 38163 / CBS 112.46 / NRRL 194 / M139</strain>
    </source>
</reference>
<evidence type="ECO:0000256" key="6">
    <source>
        <dbReference type="SAM" id="MobiDB-lite"/>
    </source>
</evidence>
<dbReference type="OrthoDB" id="6612291at2759"/>
<dbReference type="PROSITE" id="PS50850">
    <property type="entry name" value="MFS"/>
    <property type="match status" value="1"/>
</dbReference>
<dbReference type="RefSeq" id="XP_664415.1">
    <property type="nucleotide sequence ID" value="XM_659323.1"/>
</dbReference>
<accession>C8V2F1</accession>
<evidence type="ECO:0000313" key="9">
    <source>
        <dbReference type="EMBL" id="CBF71509.1"/>
    </source>
</evidence>
<evidence type="ECO:0000256" key="4">
    <source>
        <dbReference type="ARBA" id="ARBA00022989"/>
    </source>
</evidence>
<dbReference type="InParanoid" id="Q5AY19"/>
<feature type="compositionally biased region" description="Basic and acidic residues" evidence="6">
    <location>
        <begin position="7"/>
        <end position="22"/>
    </location>
</feature>
<feature type="region of interest" description="Disordered" evidence="6">
    <location>
        <begin position="1"/>
        <end position="22"/>
    </location>
</feature>
<keyword evidence="5 7" id="KW-0472">Membrane</keyword>
<dbReference type="KEGG" id="ani:ANIA_06811"/>
<dbReference type="InterPro" id="IPR005828">
    <property type="entry name" value="MFS_sugar_transport-like"/>
</dbReference>
<dbReference type="Proteomes" id="UP000000560">
    <property type="component" value="Chromosome I"/>
</dbReference>
<gene>
    <name evidence="9" type="ORF">ANIA_06811</name>
</gene>
<comment type="subcellular location">
    <subcellularLocation>
        <location evidence="1">Membrane</location>
        <topology evidence="1">Multi-pass membrane protein</topology>
    </subcellularLocation>
</comment>
<feature type="transmembrane region" description="Helical" evidence="7">
    <location>
        <begin position="85"/>
        <end position="104"/>
    </location>
</feature>
<dbReference type="STRING" id="227321.Q5AY19"/>
<dbReference type="GO" id="GO:0016020">
    <property type="term" value="C:membrane"/>
    <property type="evidence" value="ECO:0000318"/>
    <property type="project" value="GO_Central"/>
</dbReference>
<evidence type="ECO:0000256" key="3">
    <source>
        <dbReference type="ARBA" id="ARBA00022692"/>
    </source>
</evidence>
<keyword evidence="10" id="KW-1185">Reference proteome</keyword>
<dbReference type="InterPro" id="IPR020846">
    <property type="entry name" value="MFS_dom"/>
</dbReference>
<protein>
    <recommendedName>
        <fullName evidence="8">Major facilitator superfamily (MFS) profile domain-containing protein</fullName>
    </recommendedName>
</protein>
<comment type="similarity">
    <text evidence="2">Belongs to the major facilitator superfamily. Sugar transporter (TC 2.A.1.1) family.</text>
</comment>
<keyword evidence="4 7" id="KW-1133">Transmembrane helix</keyword>
<dbReference type="SUPFAM" id="SSF103473">
    <property type="entry name" value="MFS general substrate transporter"/>
    <property type="match status" value="1"/>
</dbReference>
<dbReference type="GO" id="GO:0008643">
    <property type="term" value="P:carbohydrate transport"/>
    <property type="evidence" value="ECO:0000318"/>
    <property type="project" value="GO_Central"/>
</dbReference>
<feature type="transmembrane region" description="Helical" evidence="7">
    <location>
        <begin position="116"/>
        <end position="133"/>
    </location>
</feature>
<dbReference type="HOGENOM" id="CLU_001265_11_2_1"/>
<evidence type="ECO:0000259" key="8">
    <source>
        <dbReference type="PROSITE" id="PS50850"/>
    </source>
</evidence>
<dbReference type="EMBL" id="BN001301">
    <property type="protein sequence ID" value="CBF71509.1"/>
    <property type="molecule type" value="Genomic_DNA"/>
</dbReference>
<dbReference type="PANTHER" id="PTHR48022:SF56">
    <property type="entry name" value="MAJOR FACILITATOR SUPERFAMILY (MFS) PROFILE DOMAIN-CONTAINING PROTEIN-RELATED"/>
    <property type="match status" value="1"/>
</dbReference>
<name>Q5AY19_EMENI</name>
<keyword evidence="3 7" id="KW-0812">Transmembrane</keyword>
<dbReference type="InterPro" id="IPR050360">
    <property type="entry name" value="MFS_Sugar_Transporters"/>
</dbReference>
<reference evidence="10" key="1">
    <citation type="journal article" date="2005" name="Nature">
        <title>Sequencing of Aspergillus nidulans and comparative analysis with A. fumigatus and A. oryzae.</title>
        <authorList>
            <person name="Galagan J.E."/>
            <person name="Calvo S.E."/>
            <person name="Cuomo C."/>
            <person name="Ma L.J."/>
            <person name="Wortman J.R."/>
            <person name="Batzoglou S."/>
            <person name="Lee S.I."/>
            <person name="Basturkmen M."/>
            <person name="Spevak C.C."/>
            <person name="Clutterbuck J."/>
            <person name="Kapitonov V."/>
            <person name="Jurka J."/>
            <person name="Scazzocchio C."/>
            <person name="Farman M."/>
            <person name="Butler J."/>
            <person name="Purcell S."/>
            <person name="Harris S."/>
            <person name="Braus G.H."/>
            <person name="Draht O."/>
            <person name="Busch S."/>
            <person name="D'Enfert C."/>
            <person name="Bouchier C."/>
            <person name="Goldman G.H."/>
            <person name="Bell-Pedersen D."/>
            <person name="Griffiths-Jones S."/>
            <person name="Doonan J.H."/>
            <person name="Yu J."/>
            <person name="Vienken K."/>
            <person name="Pain A."/>
            <person name="Freitag M."/>
            <person name="Selker E.U."/>
            <person name="Archer D.B."/>
            <person name="Penalva M.A."/>
            <person name="Oakley B.R."/>
            <person name="Momany M."/>
            <person name="Tanaka T."/>
            <person name="Kumagai T."/>
            <person name="Asai K."/>
            <person name="Machida M."/>
            <person name="Nierman W.C."/>
            <person name="Denning D.W."/>
            <person name="Caddick M."/>
            <person name="Hynes M."/>
            <person name="Paoletti M."/>
            <person name="Fischer R."/>
            <person name="Miller B."/>
            <person name="Dyer P."/>
            <person name="Sachs M.S."/>
            <person name="Osmani S.A."/>
            <person name="Birren B.W."/>
        </authorList>
    </citation>
    <scope>NUCLEOTIDE SEQUENCE [LARGE SCALE GENOMIC DNA]</scope>
    <source>
        <strain evidence="10">FGSC A4 / ATCC 38163 / CBS 112.46 / NRRL 194 / M139</strain>
    </source>
</reference>
<organism evidence="9 10">
    <name type="scientific">Emericella nidulans (strain FGSC A4 / ATCC 38163 / CBS 112.46 / NRRL 194 / M139)</name>
    <name type="common">Aspergillus nidulans</name>
    <dbReference type="NCBI Taxonomy" id="227321"/>
    <lineage>
        <taxon>Eukaryota</taxon>
        <taxon>Fungi</taxon>
        <taxon>Dikarya</taxon>
        <taxon>Ascomycota</taxon>
        <taxon>Pezizomycotina</taxon>
        <taxon>Eurotiomycetes</taxon>
        <taxon>Eurotiomycetidae</taxon>
        <taxon>Eurotiales</taxon>
        <taxon>Aspergillaceae</taxon>
        <taxon>Aspergillus</taxon>
        <taxon>Aspergillus subgen. Nidulantes</taxon>
    </lineage>
</organism>
<dbReference type="Pfam" id="PF00083">
    <property type="entry name" value="Sugar_tr"/>
    <property type="match status" value="1"/>
</dbReference>